<feature type="region of interest" description="Disordered" evidence="1">
    <location>
        <begin position="29"/>
        <end position="70"/>
    </location>
</feature>
<accession>A0A8S9LHZ0</accession>
<evidence type="ECO:0000313" key="3">
    <source>
        <dbReference type="EMBL" id="KAF2607124.1"/>
    </source>
</evidence>
<organism evidence="3 4">
    <name type="scientific">Brassica cretica</name>
    <name type="common">Mustard</name>
    <dbReference type="NCBI Taxonomy" id="69181"/>
    <lineage>
        <taxon>Eukaryota</taxon>
        <taxon>Viridiplantae</taxon>
        <taxon>Streptophyta</taxon>
        <taxon>Embryophyta</taxon>
        <taxon>Tracheophyta</taxon>
        <taxon>Spermatophyta</taxon>
        <taxon>Magnoliopsida</taxon>
        <taxon>eudicotyledons</taxon>
        <taxon>Gunneridae</taxon>
        <taxon>Pentapetalae</taxon>
        <taxon>rosids</taxon>
        <taxon>malvids</taxon>
        <taxon>Brassicales</taxon>
        <taxon>Brassicaceae</taxon>
        <taxon>Brassiceae</taxon>
        <taxon>Brassica</taxon>
    </lineage>
</organism>
<evidence type="ECO:0000313" key="4">
    <source>
        <dbReference type="Proteomes" id="UP000712281"/>
    </source>
</evidence>
<dbReference type="PANTHER" id="PTHR45023">
    <property type="match status" value="1"/>
</dbReference>
<proteinExistence type="predicted"/>
<sequence length="130" mass="14535">MKFNLQHAWEELRYDQKWCELATTKIDGSSKKRRCDDGAHSSSSQAATKEAEQRPPGVKAAKGSSGKRNVVDGKALSDLQTMWSIKERDLAVKERLSKLGLLDKLIAKPEPLSEEEEALKKKLITEILAN</sequence>
<comment type="caution">
    <text evidence="3">The sequence shown here is derived from an EMBL/GenBank/DDBJ whole genome shotgun (WGS) entry which is preliminary data.</text>
</comment>
<dbReference type="Proteomes" id="UP000712281">
    <property type="component" value="Unassembled WGS sequence"/>
</dbReference>
<name>A0A8S9LHZ0_BRACR</name>
<gene>
    <name evidence="3" type="ORF">F2Q68_00044704</name>
    <name evidence="2" type="ORF">F2Q70_00043724</name>
</gene>
<dbReference type="EMBL" id="QGKW02000276">
    <property type="protein sequence ID" value="KAF2607124.1"/>
    <property type="molecule type" value="Genomic_DNA"/>
</dbReference>
<evidence type="ECO:0008006" key="5">
    <source>
        <dbReference type="Google" id="ProtNLM"/>
    </source>
</evidence>
<protein>
    <recommendedName>
        <fullName evidence="5">No apical meristem-associated C-terminal domain-containing protein</fullName>
    </recommendedName>
</protein>
<evidence type="ECO:0000313" key="2">
    <source>
        <dbReference type="EMBL" id="KAF2593345.1"/>
    </source>
</evidence>
<dbReference type="AlphaFoldDB" id="A0A8S9LHZ0"/>
<dbReference type="PANTHER" id="PTHR45023:SF4">
    <property type="entry name" value="GLYCINE-RICH PROTEIN-RELATED"/>
    <property type="match status" value="1"/>
</dbReference>
<feature type="compositionally biased region" description="Basic and acidic residues" evidence="1">
    <location>
        <begin position="29"/>
        <end position="39"/>
    </location>
</feature>
<evidence type="ECO:0000256" key="1">
    <source>
        <dbReference type="SAM" id="MobiDB-lite"/>
    </source>
</evidence>
<dbReference type="EMBL" id="QGKY02000164">
    <property type="protein sequence ID" value="KAF2593345.1"/>
    <property type="molecule type" value="Genomic_DNA"/>
</dbReference>
<reference evidence="3" key="1">
    <citation type="submission" date="2019-12" db="EMBL/GenBank/DDBJ databases">
        <title>Genome sequencing and annotation of Brassica cretica.</title>
        <authorList>
            <person name="Studholme D.J."/>
            <person name="Sarris P.F."/>
        </authorList>
    </citation>
    <scope>NUCLEOTIDE SEQUENCE</scope>
    <source>
        <strain evidence="3">PFS-001/15</strain>
        <strain evidence="2">PFS-102/07</strain>
        <tissue evidence="3">Leaf</tissue>
    </source>
</reference>